<dbReference type="EMBL" id="UOGK01000583">
    <property type="protein sequence ID" value="VAX41717.1"/>
    <property type="molecule type" value="Genomic_DNA"/>
</dbReference>
<feature type="compositionally biased region" description="Basic and acidic residues" evidence="1">
    <location>
        <begin position="139"/>
        <end position="148"/>
    </location>
</feature>
<gene>
    <name evidence="2" type="ORF">MNBD_PLANCTO03-629</name>
</gene>
<feature type="region of interest" description="Disordered" evidence="1">
    <location>
        <begin position="190"/>
        <end position="246"/>
    </location>
</feature>
<accession>A0A3B1E8N7</accession>
<feature type="compositionally biased region" description="Pro residues" evidence="1">
    <location>
        <begin position="197"/>
        <end position="209"/>
    </location>
</feature>
<sequence length="294" mass="31480">MLLIDAFNVLHLPEAHLHGRSLDLATLAHLLGASRYARQRAVLVCDGWGDGAIELPKGARGGSRGATRVRFAGLEVLFSGPDSTADDEIERLLRSGGGHGVVVVSDDRRLKRAARRAGSGSLASGIFLAHLLLDEGRRGERGAGEGKGGKGSAKPVPRFARDLPLDRYSIAHWMREFGLTANELLEKRVGKPAGRSVPPPTPTPTPTPTPKAEASKPAGKPNAKEACNTPILPQPSDSPRSGELPASLPDARVLRLEELAHDPVIREALDAWHGRLTLEDLDMARWLDAHRGAE</sequence>
<reference evidence="2" key="1">
    <citation type="submission" date="2018-06" db="EMBL/GenBank/DDBJ databases">
        <authorList>
            <person name="Zhirakovskaya E."/>
        </authorList>
    </citation>
    <scope>NUCLEOTIDE SEQUENCE</scope>
</reference>
<dbReference type="InterPro" id="IPR010298">
    <property type="entry name" value="YacP-like"/>
</dbReference>
<evidence type="ECO:0008006" key="3">
    <source>
        <dbReference type="Google" id="ProtNLM"/>
    </source>
</evidence>
<protein>
    <recommendedName>
        <fullName evidence="3">NYN domain-containing protein</fullName>
    </recommendedName>
</protein>
<feature type="region of interest" description="Disordered" evidence="1">
    <location>
        <begin position="139"/>
        <end position="158"/>
    </location>
</feature>
<evidence type="ECO:0000313" key="2">
    <source>
        <dbReference type="EMBL" id="VAX41717.1"/>
    </source>
</evidence>
<evidence type="ECO:0000256" key="1">
    <source>
        <dbReference type="SAM" id="MobiDB-lite"/>
    </source>
</evidence>
<organism evidence="2">
    <name type="scientific">hydrothermal vent metagenome</name>
    <dbReference type="NCBI Taxonomy" id="652676"/>
    <lineage>
        <taxon>unclassified sequences</taxon>
        <taxon>metagenomes</taxon>
        <taxon>ecological metagenomes</taxon>
    </lineage>
</organism>
<dbReference type="Pfam" id="PF05991">
    <property type="entry name" value="NYN_YacP"/>
    <property type="match status" value="1"/>
</dbReference>
<name>A0A3B1E8N7_9ZZZZ</name>
<proteinExistence type="predicted"/>
<dbReference type="AlphaFoldDB" id="A0A3B1E8N7"/>